<evidence type="ECO:0000259" key="3">
    <source>
        <dbReference type="Pfam" id="PF01494"/>
    </source>
</evidence>
<feature type="domain" description="FAD-binding" evidence="3">
    <location>
        <begin position="20"/>
        <end position="141"/>
    </location>
</feature>
<dbReference type="InterPro" id="IPR050493">
    <property type="entry name" value="FAD-dep_Monooxygenase_BioMet"/>
</dbReference>
<dbReference type="InterPro" id="IPR036188">
    <property type="entry name" value="FAD/NAD-bd_sf"/>
</dbReference>
<dbReference type="EMBL" id="CP058905">
    <property type="protein sequence ID" value="QLJ96827.1"/>
    <property type="molecule type" value="Genomic_DNA"/>
</dbReference>
<name>A0A7D6C5S5_9ACTN</name>
<organism evidence="4">
    <name type="scientific">Micromonospora carbonacea</name>
    <dbReference type="NCBI Taxonomy" id="47853"/>
    <lineage>
        <taxon>Bacteria</taxon>
        <taxon>Bacillati</taxon>
        <taxon>Actinomycetota</taxon>
        <taxon>Actinomycetes</taxon>
        <taxon>Micromonosporales</taxon>
        <taxon>Micromonosporaceae</taxon>
        <taxon>Micromonospora</taxon>
    </lineage>
</organism>
<evidence type="ECO:0000256" key="2">
    <source>
        <dbReference type="ARBA" id="ARBA00023033"/>
    </source>
</evidence>
<evidence type="ECO:0000313" key="4">
    <source>
        <dbReference type="EMBL" id="QLJ96827.1"/>
    </source>
</evidence>
<protein>
    <submittedName>
        <fullName evidence="4">FAD-dependent monooxygenase</fullName>
    </submittedName>
</protein>
<reference evidence="4" key="1">
    <citation type="submission" date="2020-08" db="EMBL/GenBank/DDBJ databases">
        <title>A bifunctional nitrone conjugated secondary metabolite targeting the ribosome.</title>
        <authorList>
            <person name="Limbrick E.M."/>
            <person name="Graf M."/>
            <person name="Derewacz D.K."/>
            <person name="Nguyen F."/>
            <person name="Spraggins J.M."/>
            <person name="Wieland M."/>
            <person name="Ynigez-Gutierrez A.E."/>
            <person name="Reisman B.J."/>
            <person name="Zinshteyn B."/>
            <person name="McCulloch K."/>
            <person name="Iverson T.M."/>
            <person name="Green R."/>
            <person name="Wilson D.N."/>
            <person name="Bachmann B.O."/>
        </authorList>
    </citation>
    <scope>NUCLEOTIDE SEQUENCE</scope>
    <source>
        <strain evidence="4">Africana</strain>
    </source>
</reference>
<dbReference type="Pfam" id="PF01494">
    <property type="entry name" value="FAD_binding_3"/>
    <property type="match status" value="1"/>
</dbReference>
<dbReference type="GO" id="GO:0004497">
    <property type="term" value="F:monooxygenase activity"/>
    <property type="evidence" value="ECO:0007669"/>
    <property type="project" value="UniProtKB-KW"/>
</dbReference>
<gene>
    <name evidence="4" type="ORF">HZU44_18185</name>
</gene>
<dbReference type="InterPro" id="IPR002938">
    <property type="entry name" value="FAD-bd"/>
</dbReference>
<keyword evidence="1" id="KW-0560">Oxidoreductase</keyword>
<dbReference type="PANTHER" id="PTHR13789">
    <property type="entry name" value="MONOOXYGENASE"/>
    <property type="match status" value="1"/>
</dbReference>
<evidence type="ECO:0000256" key="1">
    <source>
        <dbReference type="ARBA" id="ARBA00023002"/>
    </source>
</evidence>
<keyword evidence="2 4" id="KW-0503">Monooxygenase</keyword>
<dbReference type="GO" id="GO:0071949">
    <property type="term" value="F:FAD binding"/>
    <property type="evidence" value="ECO:0007669"/>
    <property type="project" value="InterPro"/>
</dbReference>
<proteinExistence type="predicted"/>
<dbReference type="AlphaFoldDB" id="A0A7D6C5S5"/>
<dbReference type="SUPFAM" id="SSF51905">
    <property type="entry name" value="FAD/NAD(P)-binding domain"/>
    <property type="match status" value="1"/>
</dbReference>
<accession>A0A7D6C5S5</accession>
<dbReference type="PANTHER" id="PTHR13789:SF309">
    <property type="entry name" value="PUTATIVE (AFU_ORTHOLOGUE AFUA_6G14510)-RELATED"/>
    <property type="match status" value="1"/>
</dbReference>
<dbReference type="Gene3D" id="3.50.50.60">
    <property type="entry name" value="FAD/NAD(P)-binding domain"/>
    <property type="match status" value="1"/>
</dbReference>
<sequence length="193" mass="21073">MTFARNDAFIHLAAGDGEVWWQAQIAEPVQPDRAGVSEAQWLRRTAEFYRTETPSAVIAATTRLHPTVVFHAVDPVATWHRDRIVLIGDAAHPVGAGQGASMAIEDALVLAAALRAEPTIAAALKAYDAERRPRIVKLLDAAEDNRGTKKAGPVKRRLQALIMRLFVPLFYEKATAWLYECTPGLAGNANARP</sequence>